<dbReference type="PRINTS" id="PR00625">
    <property type="entry name" value="JDOMAIN"/>
</dbReference>
<dbReference type="CDD" id="cd06257">
    <property type="entry name" value="DnaJ"/>
    <property type="match status" value="1"/>
</dbReference>
<sequence length="203" mass="23192">MKPYSKYFERIRVRPDPQAEAKAQAPVCQWDGCEAPGTHRAPVGRMAEGEYFHFCVDHVRQYNKGYNYFSGLSDSDVARYQKEALTGHRPTWKLGTNSQTWTSSDMRTGSAASRARLRDPHGLFGQNANRPDMARQRRLKPLEAKAFETLGLEAKATQQDIKTRYKELVKQHHPDANGGDRGSEERFRNVIQAYRLLKQAGFC</sequence>
<dbReference type="RefSeq" id="WP_099307802.1">
    <property type="nucleotide sequence ID" value="NZ_PDVP01000014.1"/>
</dbReference>
<dbReference type="Pfam" id="PF00226">
    <property type="entry name" value="DnaJ"/>
    <property type="match status" value="1"/>
</dbReference>
<evidence type="ECO:0000313" key="3">
    <source>
        <dbReference type="EMBL" id="PHP65530.1"/>
    </source>
</evidence>
<accession>A0A2G1QJ97</accession>
<protein>
    <submittedName>
        <fullName evidence="3">Molecular chaperone DnaJ</fullName>
    </submittedName>
</protein>
<feature type="domain" description="J" evidence="2">
    <location>
        <begin position="145"/>
        <end position="202"/>
    </location>
</feature>
<dbReference type="PANTHER" id="PTHR44145">
    <property type="entry name" value="DNAJ HOMOLOG SUBFAMILY A MEMBER 3, MITOCHONDRIAL"/>
    <property type="match status" value="1"/>
</dbReference>
<comment type="caution">
    <text evidence="3">The sequence shown here is derived from an EMBL/GenBank/DDBJ whole genome shotgun (WGS) entry which is preliminary data.</text>
</comment>
<dbReference type="InterPro" id="IPR001623">
    <property type="entry name" value="DnaJ_domain"/>
</dbReference>
<evidence type="ECO:0000313" key="4">
    <source>
        <dbReference type="Proteomes" id="UP000221168"/>
    </source>
</evidence>
<dbReference type="EMBL" id="PDVP01000014">
    <property type="protein sequence ID" value="PHP65530.1"/>
    <property type="molecule type" value="Genomic_DNA"/>
</dbReference>
<reference evidence="3 4" key="1">
    <citation type="submission" date="2017-10" db="EMBL/GenBank/DDBJ databases">
        <title>Sedimentibacterium mangrovi gen. nov., sp. nov., a novel member of family Phyllobacteriacea isolated from mangrove sediment.</title>
        <authorList>
            <person name="Liao H."/>
            <person name="Tian Y."/>
        </authorList>
    </citation>
    <scope>NUCLEOTIDE SEQUENCE [LARGE SCALE GENOMIC DNA]</scope>
    <source>
        <strain evidence="3 4">X9-2-2</strain>
    </source>
</reference>
<proteinExistence type="predicted"/>
<evidence type="ECO:0000256" key="1">
    <source>
        <dbReference type="ARBA" id="ARBA00023186"/>
    </source>
</evidence>
<dbReference type="PROSITE" id="PS50076">
    <property type="entry name" value="DNAJ_2"/>
    <property type="match status" value="1"/>
</dbReference>
<dbReference type="AlphaFoldDB" id="A0A2G1QJ97"/>
<dbReference type="OrthoDB" id="9786294at2"/>
<dbReference type="InterPro" id="IPR051938">
    <property type="entry name" value="Apopto_cytoskel_mod"/>
</dbReference>
<name>A0A2G1QJ97_9HYPH</name>
<organism evidence="3 4">
    <name type="scientific">Zhengella mangrovi</name>
    <dbReference type="NCBI Taxonomy" id="1982044"/>
    <lineage>
        <taxon>Bacteria</taxon>
        <taxon>Pseudomonadati</taxon>
        <taxon>Pseudomonadota</taxon>
        <taxon>Alphaproteobacteria</taxon>
        <taxon>Hyphomicrobiales</taxon>
        <taxon>Notoacmeibacteraceae</taxon>
        <taxon>Zhengella</taxon>
    </lineage>
</organism>
<gene>
    <name evidence="3" type="ORF">CSC94_18180</name>
</gene>
<dbReference type="InterPro" id="IPR036869">
    <property type="entry name" value="J_dom_sf"/>
</dbReference>
<keyword evidence="4" id="KW-1185">Reference proteome</keyword>
<dbReference type="SUPFAM" id="SSF46565">
    <property type="entry name" value="Chaperone J-domain"/>
    <property type="match status" value="1"/>
</dbReference>
<evidence type="ECO:0000259" key="2">
    <source>
        <dbReference type="PROSITE" id="PS50076"/>
    </source>
</evidence>
<keyword evidence="1" id="KW-0143">Chaperone</keyword>
<dbReference type="Proteomes" id="UP000221168">
    <property type="component" value="Unassembled WGS sequence"/>
</dbReference>
<dbReference type="PANTHER" id="PTHR44145:SF3">
    <property type="entry name" value="DNAJ HOMOLOG SUBFAMILY A MEMBER 3, MITOCHONDRIAL"/>
    <property type="match status" value="1"/>
</dbReference>
<dbReference type="Gene3D" id="1.10.287.110">
    <property type="entry name" value="DnaJ domain"/>
    <property type="match status" value="1"/>
</dbReference>
<dbReference type="SMART" id="SM00271">
    <property type="entry name" value="DnaJ"/>
    <property type="match status" value="1"/>
</dbReference>